<evidence type="ECO:0000313" key="6">
    <source>
        <dbReference type="Proteomes" id="UP000753961"/>
    </source>
</evidence>
<dbReference type="PANTHER" id="PTHR12789:SF0">
    <property type="entry name" value="DENSITY-REGULATED PROTEIN"/>
    <property type="match status" value="1"/>
</dbReference>
<accession>A0A953LD37</accession>
<evidence type="ECO:0000313" key="5">
    <source>
        <dbReference type="EMBL" id="MBY5958439.1"/>
    </source>
</evidence>
<dbReference type="InterPro" id="IPR005872">
    <property type="entry name" value="SUI1_arc_bac"/>
</dbReference>
<keyword evidence="5" id="KW-0396">Initiation factor</keyword>
<dbReference type="Pfam" id="PF01253">
    <property type="entry name" value="SUI1"/>
    <property type="match status" value="1"/>
</dbReference>
<evidence type="ECO:0000256" key="1">
    <source>
        <dbReference type="ARBA" id="ARBA00005422"/>
    </source>
</evidence>
<dbReference type="InterPro" id="IPR036877">
    <property type="entry name" value="SUI1_dom_sf"/>
</dbReference>
<evidence type="ECO:0000259" key="4">
    <source>
        <dbReference type="PROSITE" id="PS50296"/>
    </source>
</evidence>
<keyword evidence="3" id="KW-0648">Protein biosynthesis</keyword>
<reference evidence="5" key="1">
    <citation type="submission" date="2021-06" db="EMBL/GenBank/DDBJ databases">
        <title>44 bacteria genomes isolated from Dapeng, Shenzhen.</title>
        <authorList>
            <person name="Zheng W."/>
            <person name="Yu S."/>
            <person name="Huang Y."/>
        </authorList>
    </citation>
    <scope>NUCLEOTIDE SEQUENCE</scope>
    <source>
        <strain evidence="5">DP5N28-2</strain>
    </source>
</reference>
<organism evidence="5 6">
    <name type="scientific">Membranihabitans marinus</name>
    <dbReference type="NCBI Taxonomy" id="1227546"/>
    <lineage>
        <taxon>Bacteria</taxon>
        <taxon>Pseudomonadati</taxon>
        <taxon>Bacteroidota</taxon>
        <taxon>Saprospiria</taxon>
        <taxon>Saprospirales</taxon>
        <taxon>Saprospiraceae</taxon>
        <taxon>Membranihabitans</taxon>
    </lineage>
</organism>
<dbReference type="GO" id="GO:0001731">
    <property type="term" value="P:formation of translation preinitiation complex"/>
    <property type="evidence" value="ECO:0007669"/>
    <property type="project" value="TreeGrafter"/>
</dbReference>
<name>A0A953LD37_9BACT</name>
<dbReference type="Gene3D" id="3.30.780.10">
    <property type="entry name" value="SUI1-like domain"/>
    <property type="match status" value="1"/>
</dbReference>
<dbReference type="RefSeq" id="WP_222579974.1">
    <property type="nucleotide sequence ID" value="NZ_JAHVHU010000008.1"/>
</dbReference>
<dbReference type="PROSITE" id="PS50296">
    <property type="entry name" value="SUI1"/>
    <property type="match status" value="1"/>
</dbReference>
<protein>
    <submittedName>
        <fullName evidence="5">Translation initiation factor</fullName>
    </submittedName>
</protein>
<dbReference type="SUPFAM" id="SSF55159">
    <property type="entry name" value="eIF1-like"/>
    <property type="match status" value="1"/>
</dbReference>
<comment type="caution">
    <text evidence="5">The sequence shown here is derived from an EMBL/GenBank/DDBJ whole genome shotgun (WGS) entry which is preliminary data.</text>
</comment>
<comment type="similarity">
    <text evidence="1">Belongs to the SUI1 family.</text>
</comment>
<dbReference type="Proteomes" id="UP000753961">
    <property type="component" value="Unassembled WGS sequence"/>
</dbReference>
<evidence type="ECO:0000256" key="3">
    <source>
        <dbReference type="ARBA" id="ARBA00022917"/>
    </source>
</evidence>
<dbReference type="AlphaFoldDB" id="A0A953LD37"/>
<dbReference type="EMBL" id="JAHVHU010000008">
    <property type="protein sequence ID" value="MBY5958439.1"/>
    <property type="molecule type" value="Genomic_DNA"/>
</dbReference>
<dbReference type="InterPro" id="IPR001950">
    <property type="entry name" value="SUI1"/>
</dbReference>
<evidence type="ECO:0000256" key="2">
    <source>
        <dbReference type="ARBA" id="ARBA00022845"/>
    </source>
</evidence>
<dbReference type="PIRSF" id="PIRSF037511">
    <property type="entry name" value="Transl_init_SUI1_pro"/>
    <property type="match status" value="1"/>
</dbReference>
<dbReference type="InterPro" id="IPR050318">
    <property type="entry name" value="DENR/SUI1_TIF"/>
</dbReference>
<proteinExistence type="inferred from homology"/>
<sequence>MSKKKKRTVYSTNPDFVNQFFDQDPEFTPAPEAQRLRVWLDRIKGNKEVTRIVGFEGEETVLEELGKNLKKKCGTGGSVKDMEVLLQGDHRDKVIELLKQSGYTDVKKSGG</sequence>
<keyword evidence="2" id="KW-0810">Translation regulation</keyword>
<dbReference type="GO" id="GO:0002188">
    <property type="term" value="P:translation reinitiation"/>
    <property type="evidence" value="ECO:0007669"/>
    <property type="project" value="TreeGrafter"/>
</dbReference>
<dbReference type="GO" id="GO:0003729">
    <property type="term" value="F:mRNA binding"/>
    <property type="evidence" value="ECO:0007669"/>
    <property type="project" value="TreeGrafter"/>
</dbReference>
<gene>
    <name evidence="5" type="ORF">KUV50_09870</name>
</gene>
<dbReference type="GO" id="GO:0003743">
    <property type="term" value="F:translation initiation factor activity"/>
    <property type="evidence" value="ECO:0007669"/>
    <property type="project" value="UniProtKB-KW"/>
</dbReference>
<dbReference type="CDD" id="cd11567">
    <property type="entry name" value="YciH_like"/>
    <property type="match status" value="1"/>
</dbReference>
<dbReference type="PANTHER" id="PTHR12789">
    <property type="entry name" value="DENSITY-REGULATED PROTEIN HOMOLOG"/>
    <property type="match status" value="1"/>
</dbReference>
<feature type="domain" description="SUI1" evidence="4">
    <location>
        <begin position="36"/>
        <end position="102"/>
    </location>
</feature>
<keyword evidence="6" id="KW-1185">Reference proteome</keyword>
<dbReference type="GO" id="GO:0006417">
    <property type="term" value="P:regulation of translation"/>
    <property type="evidence" value="ECO:0007669"/>
    <property type="project" value="UniProtKB-KW"/>
</dbReference>